<sequence>MLQWKADDAEKLGQVKAGFSALSRIFLDVKDQPSVVCHPSLASMLASSAAPAKRAVPKWSGKQPHPPAASWPIAGSFKKRYTCSLCSYSTDYPTNIQRHMLTHTGERPFRCTTCGKGFTTKQNLESHALQHVKNSWCPL</sequence>
<name>A0AC60NSB5_IXOPE</name>
<gene>
    <name evidence="1" type="ORF">HPB47_012896</name>
</gene>
<accession>A0AC60NSB5</accession>
<evidence type="ECO:0000313" key="1">
    <source>
        <dbReference type="EMBL" id="KAG0409993.1"/>
    </source>
</evidence>
<proteinExistence type="predicted"/>
<protein>
    <submittedName>
        <fullName evidence="1">Uncharacterized protein</fullName>
    </submittedName>
</protein>
<evidence type="ECO:0000313" key="2">
    <source>
        <dbReference type="Proteomes" id="UP000805193"/>
    </source>
</evidence>
<keyword evidence="2" id="KW-1185">Reference proteome</keyword>
<comment type="caution">
    <text evidence="1">The sequence shown here is derived from an EMBL/GenBank/DDBJ whole genome shotgun (WGS) entry which is preliminary data.</text>
</comment>
<dbReference type="Proteomes" id="UP000805193">
    <property type="component" value="Unassembled WGS sequence"/>
</dbReference>
<reference evidence="1 2" key="1">
    <citation type="journal article" date="2020" name="Cell">
        <title>Large-Scale Comparative Analyses of Tick Genomes Elucidate Their Genetic Diversity and Vector Capacities.</title>
        <authorList>
            <consortium name="Tick Genome and Microbiome Consortium (TIGMIC)"/>
            <person name="Jia N."/>
            <person name="Wang J."/>
            <person name="Shi W."/>
            <person name="Du L."/>
            <person name="Sun Y."/>
            <person name="Zhan W."/>
            <person name="Jiang J.F."/>
            <person name="Wang Q."/>
            <person name="Zhang B."/>
            <person name="Ji P."/>
            <person name="Bell-Sakyi L."/>
            <person name="Cui X.M."/>
            <person name="Yuan T.T."/>
            <person name="Jiang B.G."/>
            <person name="Yang W.F."/>
            <person name="Lam T.T."/>
            <person name="Chang Q.C."/>
            <person name="Ding S.J."/>
            <person name="Wang X.J."/>
            <person name="Zhu J.G."/>
            <person name="Ruan X.D."/>
            <person name="Zhao L."/>
            <person name="Wei J.T."/>
            <person name="Ye R.Z."/>
            <person name="Que T.C."/>
            <person name="Du C.H."/>
            <person name="Zhou Y.H."/>
            <person name="Cheng J.X."/>
            <person name="Dai P.F."/>
            <person name="Guo W.B."/>
            <person name="Han X.H."/>
            <person name="Huang E.J."/>
            <person name="Li L.F."/>
            <person name="Wei W."/>
            <person name="Gao Y.C."/>
            <person name="Liu J.Z."/>
            <person name="Shao H.Z."/>
            <person name="Wang X."/>
            <person name="Wang C.C."/>
            <person name="Yang T.C."/>
            <person name="Huo Q.B."/>
            <person name="Li W."/>
            <person name="Chen H.Y."/>
            <person name="Chen S.E."/>
            <person name="Zhou L.G."/>
            <person name="Ni X.B."/>
            <person name="Tian J.H."/>
            <person name="Sheng Y."/>
            <person name="Liu T."/>
            <person name="Pan Y.S."/>
            <person name="Xia L.Y."/>
            <person name="Li J."/>
            <person name="Zhao F."/>
            <person name="Cao W.C."/>
        </authorList>
    </citation>
    <scope>NUCLEOTIDE SEQUENCE [LARGE SCALE GENOMIC DNA]</scope>
    <source>
        <strain evidence="1">Iper-2018</strain>
    </source>
</reference>
<dbReference type="EMBL" id="JABSTQ010011568">
    <property type="protein sequence ID" value="KAG0409993.1"/>
    <property type="molecule type" value="Genomic_DNA"/>
</dbReference>
<organism evidence="1 2">
    <name type="scientific">Ixodes persulcatus</name>
    <name type="common">Taiga tick</name>
    <dbReference type="NCBI Taxonomy" id="34615"/>
    <lineage>
        <taxon>Eukaryota</taxon>
        <taxon>Metazoa</taxon>
        <taxon>Ecdysozoa</taxon>
        <taxon>Arthropoda</taxon>
        <taxon>Chelicerata</taxon>
        <taxon>Arachnida</taxon>
        <taxon>Acari</taxon>
        <taxon>Parasitiformes</taxon>
        <taxon>Ixodida</taxon>
        <taxon>Ixodoidea</taxon>
        <taxon>Ixodidae</taxon>
        <taxon>Ixodinae</taxon>
        <taxon>Ixodes</taxon>
    </lineage>
</organism>